<evidence type="ECO:0000313" key="8">
    <source>
        <dbReference type="Proteomes" id="UP000276133"/>
    </source>
</evidence>
<evidence type="ECO:0000256" key="1">
    <source>
        <dbReference type="ARBA" id="ARBA00004141"/>
    </source>
</evidence>
<sequence length="267" mass="30672">MTTTNFEPHSEQSIPSQERKLKTKLDAELISQWYQSYYLWTSTYMLNSLLNQQNKFVPIQQNQTPLTQNAASQPRININVRIVSERPNHLIPYKIPTLTKRFIAEVIDVLYIQISKIVLAILILNYTNLIDPESYNFFDFIEDILSEESSDNIRFPVDLFLLEIIYVSISIGFEAFCLYSKGYTLGKYIMNLKVVSCNTVTELANSQFQVSPGTSLSLKSTLIRSCLKNFSIFVLFPTIIFFILPAFSEHGQTSYDKSAQSIVVEKI</sequence>
<protein>
    <recommendedName>
        <fullName evidence="6">RDD domain-containing protein</fullName>
    </recommendedName>
</protein>
<dbReference type="InterPro" id="IPR039871">
    <property type="entry name" value="FAM8A1"/>
</dbReference>
<dbReference type="Proteomes" id="UP000276133">
    <property type="component" value="Unassembled WGS sequence"/>
</dbReference>
<organism evidence="7 8">
    <name type="scientific">Brachionus plicatilis</name>
    <name type="common">Marine rotifer</name>
    <name type="synonym">Brachionus muelleri</name>
    <dbReference type="NCBI Taxonomy" id="10195"/>
    <lineage>
        <taxon>Eukaryota</taxon>
        <taxon>Metazoa</taxon>
        <taxon>Spiralia</taxon>
        <taxon>Gnathifera</taxon>
        <taxon>Rotifera</taxon>
        <taxon>Eurotatoria</taxon>
        <taxon>Monogononta</taxon>
        <taxon>Pseudotrocha</taxon>
        <taxon>Ploima</taxon>
        <taxon>Brachionidae</taxon>
        <taxon>Brachionus</taxon>
    </lineage>
</organism>
<keyword evidence="2 5" id="KW-0812">Transmembrane</keyword>
<reference evidence="7 8" key="1">
    <citation type="journal article" date="2018" name="Sci. Rep.">
        <title>Genomic signatures of local adaptation to the degree of environmental predictability in rotifers.</title>
        <authorList>
            <person name="Franch-Gras L."/>
            <person name="Hahn C."/>
            <person name="Garcia-Roger E.M."/>
            <person name="Carmona M.J."/>
            <person name="Serra M."/>
            <person name="Gomez A."/>
        </authorList>
    </citation>
    <scope>NUCLEOTIDE SEQUENCE [LARGE SCALE GENOMIC DNA]</scope>
    <source>
        <strain evidence="7">HYR1</strain>
    </source>
</reference>
<feature type="transmembrane region" description="Helical" evidence="5">
    <location>
        <begin position="102"/>
        <end position="124"/>
    </location>
</feature>
<evidence type="ECO:0000256" key="3">
    <source>
        <dbReference type="ARBA" id="ARBA00022989"/>
    </source>
</evidence>
<evidence type="ECO:0000259" key="6">
    <source>
        <dbReference type="Pfam" id="PF06271"/>
    </source>
</evidence>
<dbReference type="OrthoDB" id="10061042at2759"/>
<gene>
    <name evidence="7" type="ORF">BpHYR1_012345</name>
</gene>
<evidence type="ECO:0000256" key="5">
    <source>
        <dbReference type="SAM" id="Phobius"/>
    </source>
</evidence>
<keyword evidence="3 5" id="KW-1133">Transmembrane helix</keyword>
<dbReference type="AlphaFoldDB" id="A0A3M7PM84"/>
<keyword evidence="8" id="KW-1185">Reference proteome</keyword>
<dbReference type="Pfam" id="PF06271">
    <property type="entry name" value="RDD"/>
    <property type="match status" value="1"/>
</dbReference>
<dbReference type="PANTHER" id="PTHR13659:SF5">
    <property type="entry name" value="PROTEIN FAM8A1"/>
    <property type="match status" value="1"/>
</dbReference>
<feature type="domain" description="RDD" evidence="6">
    <location>
        <begin position="96"/>
        <end position="259"/>
    </location>
</feature>
<dbReference type="PANTHER" id="PTHR13659">
    <property type="entry name" value="AUTOSOMAL HIGHLY CONSERVED PROTEIN"/>
    <property type="match status" value="1"/>
</dbReference>
<feature type="transmembrane region" description="Helical" evidence="5">
    <location>
        <begin position="159"/>
        <end position="179"/>
    </location>
</feature>
<evidence type="ECO:0000256" key="2">
    <source>
        <dbReference type="ARBA" id="ARBA00022692"/>
    </source>
</evidence>
<keyword evidence="4 5" id="KW-0472">Membrane</keyword>
<evidence type="ECO:0000313" key="7">
    <source>
        <dbReference type="EMBL" id="RNA00099.1"/>
    </source>
</evidence>
<dbReference type="InterPro" id="IPR010432">
    <property type="entry name" value="RDD"/>
</dbReference>
<dbReference type="EMBL" id="REGN01009917">
    <property type="protein sequence ID" value="RNA00099.1"/>
    <property type="molecule type" value="Genomic_DNA"/>
</dbReference>
<comment type="subcellular location">
    <subcellularLocation>
        <location evidence="1">Membrane</location>
        <topology evidence="1">Multi-pass membrane protein</topology>
    </subcellularLocation>
</comment>
<name>A0A3M7PM84_BRAPC</name>
<accession>A0A3M7PM84</accession>
<feature type="transmembrane region" description="Helical" evidence="5">
    <location>
        <begin position="226"/>
        <end position="247"/>
    </location>
</feature>
<dbReference type="STRING" id="10195.A0A3M7PM84"/>
<dbReference type="GO" id="GO:0016020">
    <property type="term" value="C:membrane"/>
    <property type="evidence" value="ECO:0007669"/>
    <property type="project" value="UniProtKB-SubCell"/>
</dbReference>
<comment type="caution">
    <text evidence="7">The sequence shown here is derived from an EMBL/GenBank/DDBJ whole genome shotgun (WGS) entry which is preliminary data.</text>
</comment>
<evidence type="ECO:0000256" key="4">
    <source>
        <dbReference type="ARBA" id="ARBA00023136"/>
    </source>
</evidence>
<proteinExistence type="predicted"/>